<feature type="transmembrane region" description="Helical" evidence="1">
    <location>
        <begin position="41"/>
        <end position="59"/>
    </location>
</feature>
<feature type="transmembrane region" description="Helical" evidence="1">
    <location>
        <begin position="160"/>
        <end position="179"/>
    </location>
</feature>
<keyword evidence="1" id="KW-0472">Membrane</keyword>
<sequence>MTAPASPPDTALTLPPAMALRKAMGGRDAHEAHRTSTPLELLFDLSAVVAVAAAVGLLHHGLAAGEPLGPVLWTLVQAFFYVWWPWMSYTWFASAYDTDDVAFRLATLLQMSGVLLIAVGLQQGHQGEVAAAVGFGLMRLTLVVQWWRASREDLARRATCLRYAGAIGVIQLLWLARAWAAPEAWSPPLFVLLMLLEMAVPVWAARSGDTPWHAHHIAERYGLLTLILLGECVMAAVNAMAGVIQARGWSVSLVGVALGIVGLLMTLWWAYFLVPFPQVLHQRRERAFVWGYGHAIVFAALVALGAGLELVADALAAGGQGERHVASASLAIAWTAVSVVLFMGSLWWLGGHTTRRLARSPVYLLPVLVGAVAAVGVVWLWRAWPAGLLLLGAGPALMIAWITRDRHLQPERFAVR</sequence>
<feature type="transmembrane region" description="Helical" evidence="1">
    <location>
        <begin position="71"/>
        <end position="89"/>
    </location>
</feature>
<evidence type="ECO:0000256" key="1">
    <source>
        <dbReference type="SAM" id="Phobius"/>
    </source>
</evidence>
<evidence type="ECO:0000313" key="3">
    <source>
        <dbReference type="Proteomes" id="UP001379945"/>
    </source>
</evidence>
<dbReference type="Pfam" id="PF06772">
    <property type="entry name" value="LtrA"/>
    <property type="match status" value="1"/>
</dbReference>
<reference evidence="2 3" key="1">
    <citation type="submission" date="2024-04" db="EMBL/GenBank/DDBJ databases">
        <title>Novel species of the genus Ideonella isolated from streams.</title>
        <authorList>
            <person name="Lu H."/>
        </authorList>
    </citation>
    <scope>NUCLEOTIDE SEQUENCE [LARGE SCALE GENOMIC DNA]</scope>
    <source>
        <strain evidence="2 3">LYT19W</strain>
    </source>
</reference>
<feature type="transmembrane region" description="Helical" evidence="1">
    <location>
        <begin position="101"/>
        <end position="123"/>
    </location>
</feature>
<feature type="transmembrane region" description="Helical" evidence="1">
    <location>
        <begin position="328"/>
        <end position="350"/>
    </location>
</feature>
<dbReference type="EMBL" id="JBBUTI010000005">
    <property type="protein sequence ID" value="MEK8046223.1"/>
    <property type="molecule type" value="Genomic_DNA"/>
</dbReference>
<dbReference type="Proteomes" id="UP001379945">
    <property type="component" value="Unassembled WGS sequence"/>
</dbReference>
<proteinExistence type="predicted"/>
<feature type="transmembrane region" description="Helical" evidence="1">
    <location>
        <begin position="250"/>
        <end position="276"/>
    </location>
</feature>
<feature type="transmembrane region" description="Helical" evidence="1">
    <location>
        <begin position="129"/>
        <end position="148"/>
    </location>
</feature>
<feature type="transmembrane region" description="Helical" evidence="1">
    <location>
        <begin position="185"/>
        <end position="203"/>
    </location>
</feature>
<keyword evidence="3" id="KW-1185">Reference proteome</keyword>
<gene>
    <name evidence="2" type="ORF">AACH00_07715</name>
</gene>
<name>A0ABU9C321_9BURK</name>
<feature type="transmembrane region" description="Helical" evidence="1">
    <location>
        <begin position="288"/>
        <end position="308"/>
    </location>
</feature>
<comment type="caution">
    <text evidence="2">The sequence shown here is derived from an EMBL/GenBank/DDBJ whole genome shotgun (WGS) entry which is preliminary data.</text>
</comment>
<protein>
    <submittedName>
        <fullName evidence="2">Low temperature requirement protein A</fullName>
    </submittedName>
</protein>
<dbReference type="InterPro" id="IPR010640">
    <property type="entry name" value="Low_temperature_requirement_A"/>
</dbReference>
<evidence type="ECO:0000313" key="2">
    <source>
        <dbReference type="EMBL" id="MEK8046223.1"/>
    </source>
</evidence>
<accession>A0ABU9C321</accession>
<dbReference type="PANTHER" id="PTHR36840">
    <property type="entry name" value="BLL5714 PROTEIN"/>
    <property type="match status" value="1"/>
</dbReference>
<feature type="transmembrane region" description="Helical" evidence="1">
    <location>
        <begin position="387"/>
        <end position="403"/>
    </location>
</feature>
<keyword evidence="1" id="KW-1133">Transmembrane helix</keyword>
<dbReference type="PANTHER" id="PTHR36840:SF1">
    <property type="entry name" value="BLL5714 PROTEIN"/>
    <property type="match status" value="1"/>
</dbReference>
<dbReference type="RefSeq" id="WP_341398512.1">
    <property type="nucleotide sequence ID" value="NZ_JBBUTI010000005.1"/>
</dbReference>
<organism evidence="2 3">
    <name type="scientific">Ideonella margarita</name>
    <dbReference type="NCBI Taxonomy" id="2984191"/>
    <lineage>
        <taxon>Bacteria</taxon>
        <taxon>Pseudomonadati</taxon>
        <taxon>Pseudomonadota</taxon>
        <taxon>Betaproteobacteria</taxon>
        <taxon>Burkholderiales</taxon>
        <taxon>Sphaerotilaceae</taxon>
        <taxon>Ideonella</taxon>
    </lineage>
</organism>
<feature type="transmembrane region" description="Helical" evidence="1">
    <location>
        <begin position="223"/>
        <end position="244"/>
    </location>
</feature>
<keyword evidence="1" id="KW-0812">Transmembrane</keyword>
<feature type="transmembrane region" description="Helical" evidence="1">
    <location>
        <begin position="362"/>
        <end position="381"/>
    </location>
</feature>